<organism evidence="1">
    <name type="scientific">Xenopus laevis</name>
    <name type="common">African clawed frog</name>
    <dbReference type="NCBI Taxonomy" id="8355"/>
    <lineage>
        <taxon>Eukaryota</taxon>
        <taxon>Metazoa</taxon>
        <taxon>Chordata</taxon>
        <taxon>Craniata</taxon>
        <taxon>Vertebrata</taxon>
        <taxon>Euteleostomi</taxon>
        <taxon>Amphibia</taxon>
        <taxon>Batrachia</taxon>
        <taxon>Anura</taxon>
        <taxon>Pipoidea</taxon>
        <taxon>Pipidae</taxon>
        <taxon>Xenopodinae</taxon>
        <taxon>Xenopus</taxon>
        <taxon>Xenopus</taxon>
    </lineage>
</organism>
<evidence type="ECO:0000313" key="1">
    <source>
        <dbReference type="EMBL" id="OCT55835.1"/>
    </source>
</evidence>
<dbReference type="AlphaFoldDB" id="A0A974GYS4"/>
<dbReference type="EMBL" id="KV471207">
    <property type="protein sequence ID" value="OCT55835.1"/>
    <property type="molecule type" value="Genomic_DNA"/>
</dbReference>
<name>A0A974GYS4_XENLA</name>
<accession>A0A974GYS4</accession>
<proteinExistence type="predicted"/>
<reference evidence="1" key="1">
    <citation type="submission" date="2016-05" db="EMBL/GenBank/DDBJ databases">
        <title>WGS assembly of Xenopus laevis.</title>
        <authorList>
            <person name="Session A."/>
            <person name="Uno Y."/>
            <person name="Kwon T."/>
            <person name="Chapman J."/>
            <person name="Toyoda A."/>
            <person name="Takahashi S."/>
            <person name="Fukui A."/>
            <person name="Hikosaka A."/>
            <person name="Putnam N."/>
            <person name="Stites J."/>
            <person name="Van Heeringen S."/>
            <person name="Quigley I."/>
            <person name="Heinz S."/>
            <person name="Hellsten U."/>
            <person name="Lyons J."/>
            <person name="Suzuki A."/>
            <person name="Kondo M."/>
            <person name="Ogino H."/>
            <person name="Ochi H."/>
            <person name="Bogdanovic O."/>
            <person name="Lister R."/>
            <person name="Georgiou G."/>
            <person name="Paranjpe S."/>
            <person name="Van Kruijsbergen I."/>
            <person name="Mozaffari S."/>
            <person name="Shu S."/>
            <person name="Schmutz J."/>
            <person name="Jenkins J."/>
            <person name="Grimwood J."/>
            <person name="Carlson J."/>
            <person name="Mitros T."/>
            <person name="Simakov O."/>
            <person name="Heald R."/>
            <person name="Miller K."/>
            <person name="Haudenschild C."/>
            <person name="Kuroki Y."/>
            <person name="Tanaka T."/>
            <person name="Michiue T."/>
            <person name="Watanabe M."/>
            <person name="Kinoshita T."/>
            <person name="Ohta Y."/>
            <person name="Mawaribuchi S."/>
            <person name="Suzuki Y."/>
            <person name="Haramoto Y."/>
            <person name="Yamamoto T."/>
            <person name="Takagi C."/>
            <person name="Kitzman J."/>
            <person name="Shendure J."/>
            <person name="Nakayama T."/>
            <person name="Izutsu Y."/>
            <person name="Robert J."/>
            <person name="Dichmann D."/>
            <person name="Flajnik M."/>
            <person name="Houston D."/>
            <person name="Marcotte E."/>
            <person name="Wallingford J."/>
            <person name="Ito Y."/>
            <person name="Asashima M."/>
            <person name="Ueno N."/>
            <person name="Matsuda Y."/>
            <person name="Jan Veenstra G."/>
            <person name="Fujiyama A."/>
            <person name="Harland R."/>
            <person name="Taira M."/>
            <person name="Rokhsar D.S."/>
        </authorList>
    </citation>
    <scope>NUCLEOTIDE SEQUENCE</scope>
    <source>
        <strain evidence="1">J</strain>
        <tissue evidence="1">Blood</tissue>
    </source>
</reference>
<dbReference type="Proteomes" id="UP000694892">
    <property type="component" value="Unassembled WGS sequence"/>
</dbReference>
<protein>
    <submittedName>
        <fullName evidence="1">Uncharacterized protein</fullName>
    </submittedName>
</protein>
<sequence length="86" mass="10143">MLYRLLRTLPRVSAASFHSMRHIMKLLVGPCAGKGTQCERIVQVTFAKRLSPIVKHKECHRRLRLDQQFTYQFPAFIEHLHFYVCS</sequence>
<gene>
    <name evidence="1" type="ORF">XELAEV_18003242mg</name>
</gene>